<dbReference type="InterPro" id="IPR012263">
    <property type="entry name" value="M_m6A_EcoRV"/>
</dbReference>
<dbReference type="GO" id="GO:0043565">
    <property type="term" value="F:sequence-specific DNA binding"/>
    <property type="evidence" value="ECO:0007669"/>
    <property type="project" value="TreeGrafter"/>
</dbReference>
<sequence length="314" mass="34993">MTQSLFPAASAATGNPPVAEWPASASHSLQSIADAGAAGGDWFSTEDLRRPVLRYHGGKWRLAPWVISHMPAHKCYVECFGGAAGVLLRKKRSTIEVYNDLDTQVVNYFRVLRDPELRVRLVSLLELTPFSRGEFEASYEFSPDPVEAARRFVTRCFLGHGTCSVDPDDSNGFRSCDIRAGKSYAREWAGVPDAIAAAADRLTGVTIENLDFRKLLHKFNSPETLFYLDPPYPLSTRQAGGKGYVHEMSDADHRQMAWMLRGTSAKVMISGYPCSLYDDLYSSWRRVEKKTTANGQRGAVPRTEVLWMNFPGET</sequence>
<dbReference type="GO" id="GO:0032259">
    <property type="term" value="P:methylation"/>
    <property type="evidence" value="ECO:0007669"/>
    <property type="project" value="UniProtKB-KW"/>
</dbReference>
<dbReference type="PIRSF" id="PIRSF000398">
    <property type="entry name" value="M_m6A_EcoRV"/>
    <property type="match status" value="1"/>
</dbReference>
<dbReference type="Gene3D" id="3.40.50.150">
    <property type="entry name" value="Vaccinia Virus protein VP39"/>
    <property type="match status" value="2"/>
</dbReference>
<dbReference type="GO" id="GO:0009007">
    <property type="term" value="F:site-specific DNA-methyltransferase (adenine-specific) activity"/>
    <property type="evidence" value="ECO:0007669"/>
    <property type="project" value="UniProtKB-EC"/>
</dbReference>
<reference evidence="4" key="1">
    <citation type="submission" date="2021-01" db="EMBL/GenBank/DDBJ databases">
        <title>Modified the classification status of verrucomicrobia.</title>
        <authorList>
            <person name="Feng X."/>
        </authorList>
    </citation>
    <scope>NUCLEOTIDE SEQUENCE</scope>
    <source>
        <strain evidence="4">JCM 18052</strain>
    </source>
</reference>
<evidence type="ECO:0000313" key="4">
    <source>
        <dbReference type="EMBL" id="MBK1816509.1"/>
    </source>
</evidence>
<accession>A0A934R417</accession>
<dbReference type="RefSeq" id="WP_200351442.1">
    <property type="nucleotide sequence ID" value="NZ_BAABHZ010000006.1"/>
</dbReference>
<protein>
    <submittedName>
        <fullName evidence="4">DNA adenine methylase</fullName>
    </submittedName>
</protein>
<dbReference type="SUPFAM" id="SSF53335">
    <property type="entry name" value="S-adenosyl-L-methionine-dependent methyltransferases"/>
    <property type="match status" value="1"/>
</dbReference>
<keyword evidence="1 4" id="KW-0489">Methyltransferase</keyword>
<dbReference type="InterPro" id="IPR012327">
    <property type="entry name" value="MeTrfase_D12"/>
</dbReference>
<keyword evidence="3" id="KW-0949">S-adenosyl-L-methionine</keyword>
<keyword evidence="5" id="KW-1185">Reference proteome</keyword>
<gene>
    <name evidence="4" type="ORF">JIN84_12860</name>
</gene>
<evidence type="ECO:0000256" key="1">
    <source>
        <dbReference type="ARBA" id="ARBA00022603"/>
    </source>
</evidence>
<evidence type="ECO:0000256" key="3">
    <source>
        <dbReference type="ARBA" id="ARBA00022691"/>
    </source>
</evidence>
<dbReference type="EMBL" id="JAENIK010000011">
    <property type="protein sequence ID" value="MBK1816509.1"/>
    <property type="molecule type" value="Genomic_DNA"/>
</dbReference>
<proteinExistence type="predicted"/>
<dbReference type="AlphaFoldDB" id="A0A934R417"/>
<dbReference type="PANTHER" id="PTHR30481:SF4">
    <property type="entry name" value="SITE-SPECIFIC DNA-METHYLTRANSFERASE (ADENINE-SPECIFIC)"/>
    <property type="match status" value="1"/>
</dbReference>
<dbReference type="GO" id="GO:1904047">
    <property type="term" value="F:S-adenosyl-L-methionine binding"/>
    <property type="evidence" value="ECO:0007669"/>
    <property type="project" value="TreeGrafter"/>
</dbReference>
<evidence type="ECO:0000256" key="2">
    <source>
        <dbReference type="ARBA" id="ARBA00022679"/>
    </source>
</evidence>
<dbReference type="InterPro" id="IPR029063">
    <property type="entry name" value="SAM-dependent_MTases_sf"/>
</dbReference>
<organism evidence="4 5">
    <name type="scientific">Luteolibacter yonseiensis</name>
    <dbReference type="NCBI Taxonomy" id="1144680"/>
    <lineage>
        <taxon>Bacteria</taxon>
        <taxon>Pseudomonadati</taxon>
        <taxon>Verrucomicrobiota</taxon>
        <taxon>Verrucomicrobiia</taxon>
        <taxon>Verrucomicrobiales</taxon>
        <taxon>Verrucomicrobiaceae</taxon>
        <taxon>Luteolibacter</taxon>
    </lineage>
</organism>
<name>A0A934R417_9BACT</name>
<dbReference type="GO" id="GO:0006298">
    <property type="term" value="P:mismatch repair"/>
    <property type="evidence" value="ECO:0007669"/>
    <property type="project" value="TreeGrafter"/>
</dbReference>
<dbReference type="PANTHER" id="PTHR30481">
    <property type="entry name" value="DNA ADENINE METHYLASE"/>
    <property type="match status" value="1"/>
</dbReference>
<evidence type="ECO:0000313" key="5">
    <source>
        <dbReference type="Proteomes" id="UP000600139"/>
    </source>
</evidence>
<dbReference type="GO" id="GO:0009307">
    <property type="term" value="P:DNA restriction-modification system"/>
    <property type="evidence" value="ECO:0007669"/>
    <property type="project" value="InterPro"/>
</dbReference>
<dbReference type="Pfam" id="PF02086">
    <property type="entry name" value="MethyltransfD12"/>
    <property type="match status" value="1"/>
</dbReference>
<keyword evidence="2" id="KW-0808">Transferase</keyword>
<dbReference type="Proteomes" id="UP000600139">
    <property type="component" value="Unassembled WGS sequence"/>
</dbReference>
<comment type="caution">
    <text evidence="4">The sequence shown here is derived from an EMBL/GenBank/DDBJ whole genome shotgun (WGS) entry which is preliminary data.</text>
</comment>
<dbReference type="PRINTS" id="PR00505">
    <property type="entry name" value="D12N6MTFRASE"/>
</dbReference>